<feature type="compositionally biased region" description="Polar residues" evidence="1">
    <location>
        <begin position="21"/>
        <end position="32"/>
    </location>
</feature>
<dbReference type="AlphaFoldDB" id="A0AAV5QJQ3"/>
<proteinExistence type="predicted"/>
<dbReference type="GeneID" id="90072895"/>
<feature type="region of interest" description="Disordered" evidence="1">
    <location>
        <begin position="1"/>
        <end position="36"/>
    </location>
</feature>
<evidence type="ECO:0000256" key="1">
    <source>
        <dbReference type="SAM" id="MobiDB-lite"/>
    </source>
</evidence>
<gene>
    <name evidence="2" type="ORF">DASC09_022410</name>
</gene>
<accession>A0AAV5QJQ3</accession>
<organism evidence="2 3">
    <name type="scientific">Saccharomycopsis crataegensis</name>
    <dbReference type="NCBI Taxonomy" id="43959"/>
    <lineage>
        <taxon>Eukaryota</taxon>
        <taxon>Fungi</taxon>
        <taxon>Dikarya</taxon>
        <taxon>Ascomycota</taxon>
        <taxon>Saccharomycotina</taxon>
        <taxon>Saccharomycetes</taxon>
        <taxon>Saccharomycopsidaceae</taxon>
        <taxon>Saccharomycopsis</taxon>
    </lineage>
</organism>
<dbReference type="RefSeq" id="XP_064851916.1">
    <property type="nucleotide sequence ID" value="XM_064995844.1"/>
</dbReference>
<keyword evidence="3" id="KW-1185">Reference proteome</keyword>
<sequence length="150" mass="16836">MSKPQKSSPSSRHGSQLRRPSFNNNHKQGTTTLKKKKSFQYNNKKPLLKNTGPDMTTKSREIAYFMQTTFPDLDDDLNFDTFVNYSTSLSSKCIFSSVVDILCLISDKYDSSGLEKKYSFNGDSTSSSTTRTSSEIDSLYKLVMSSGAYV</sequence>
<comment type="caution">
    <text evidence="2">The sequence shown here is derived from an EMBL/GenBank/DDBJ whole genome shotgun (WGS) entry which is preliminary data.</text>
</comment>
<dbReference type="Proteomes" id="UP001360560">
    <property type="component" value="Unassembled WGS sequence"/>
</dbReference>
<feature type="compositionally biased region" description="Polar residues" evidence="1">
    <location>
        <begin position="1"/>
        <end position="14"/>
    </location>
</feature>
<evidence type="ECO:0000313" key="3">
    <source>
        <dbReference type="Proteomes" id="UP001360560"/>
    </source>
</evidence>
<dbReference type="EMBL" id="BTFZ01000004">
    <property type="protein sequence ID" value="GMM34916.1"/>
    <property type="molecule type" value="Genomic_DNA"/>
</dbReference>
<protein>
    <submittedName>
        <fullName evidence="2">Uncharacterized protein</fullName>
    </submittedName>
</protein>
<reference evidence="2 3" key="1">
    <citation type="journal article" date="2023" name="Elife">
        <title>Identification of key yeast species and microbe-microbe interactions impacting larval growth of Drosophila in the wild.</title>
        <authorList>
            <person name="Mure A."/>
            <person name="Sugiura Y."/>
            <person name="Maeda R."/>
            <person name="Honda K."/>
            <person name="Sakurai N."/>
            <person name="Takahashi Y."/>
            <person name="Watada M."/>
            <person name="Katoh T."/>
            <person name="Gotoh A."/>
            <person name="Gotoh Y."/>
            <person name="Taniguchi I."/>
            <person name="Nakamura K."/>
            <person name="Hayashi T."/>
            <person name="Katayama T."/>
            <person name="Uemura T."/>
            <person name="Hattori Y."/>
        </authorList>
    </citation>
    <scope>NUCLEOTIDE SEQUENCE [LARGE SCALE GENOMIC DNA]</scope>
    <source>
        <strain evidence="2 3">SC-9</strain>
    </source>
</reference>
<name>A0AAV5QJQ3_9ASCO</name>
<evidence type="ECO:0000313" key="2">
    <source>
        <dbReference type="EMBL" id="GMM34916.1"/>
    </source>
</evidence>